<dbReference type="OrthoDB" id="9780674at2"/>
<dbReference type="PANTHER" id="PTHR42110">
    <property type="entry name" value="L-ASPARAGINASE, PUTATIVE (AFU_ORTHOLOGUE AFUA_3G11890)-RELATED"/>
    <property type="match status" value="1"/>
</dbReference>
<protein>
    <submittedName>
        <fullName evidence="1">Asparaginase</fullName>
    </submittedName>
</protein>
<evidence type="ECO:0000313" key="1">
    <source>
        <dbReference type="EMBL" id="THG32402.1"/>
    </source>
</evidence>
<proteinExistence type="predicted"/>
<dbReference type="Proteomes" id="UP000309133">
    <property type="component" value="Unassembled WGS sequence"/>
</dbReference>
<dbReference type="RefSeq" id="WP_136426567.1">
    <property type="nucleotide sequence ID" value="NZ_SSSM01000002.1"/>
</dbReference>
<reference evidence="1 2" key="1">
    <citation type="submission" date="2019-04" db="EMBL/GenBank/DDBJ databases">
        <authorList>
            <person name="Jiang L."/>
        </authorList>
    </citation>
    <scope>NUCLEOTIDE SEQUENCE [LARGE SCALE GENOMIC DNA]</scope>
    <source>
        <strain evidence="1 2">YIM 131853</strain>
    </source>
</reference>
<name>A0A4S4FR70_9MICO</name>
<keyword evidence="2" id="KW-1185">Reference proteome</keyword>
<organism evidence="1 2">
    <name type="scientific">Naasia lichenicola</name>
    <dbReference type="NCBI Taxonomy" id="2565933"/>
    <lineage>
        <taxon>Bacteria</taxon>
        <taxon>Bacillati</taxon>
        <taxon>Actinomycetota</taxon>
        <taxon>Actinomycetes</taxon>
        <taxon>Micrococcales</taxon>
        <taxon>Microbacteriaceae</taxon>
        <taxon>Naasia</taxon>
    </lineage>
</organism>
<dbReference type="InterPro" id="IPR010349">
    <property type="entry name" value="Asparaginase_II"/>
</dbReference>
<accession>A0A4S4FR70</accession>
<dbReference type="PANTHER" id="PTHR42110:SF1">
    <property type="entry name" value="L-ASPARAGINASE, PUTATIVE (AFU_ORTHOLOGUE AFUA_3G11890)-RELATED"/>
    <property type="match status" value="1"/>
</dbReference>
<evidence type="ECO:0000313" key="2">
    <source>
        <dbReference type="Proteomes" id="UP000309133"/>
    </source>
</evidence>
<dbReference type="Pfam" id="PF06089">
    <property type="entry name" value="Asparaginase_II"/>
    <property type="match status" value="1"/>
</dbReference>
<dbReference type="EMBL" id="SSSM01000002">
    <property type="protein sequence ID" value="THG32402.1"/>
    <property type="molecule type" value="Genomic_DNA"/>
</dbReference>
<comment type="caution">
    <text evidence="1">The sequence shown here is derived from an EMBL/GenBank/DDBJ whole genome shotgun (WGS) entry which is preliminary data.</text>
</comment>
<gene>
    <name evidence="1" type="ORF">E6C64_05140</name>
</gene>
<sequence>MSPAKGTFATSDAVELAVVERSGFVESRHIGSAVVLSPDGTIRRKVGDVRAPIFPRSALKPFQALAAITSGAELAGQELVLATASHTGTSVHATIVRDILRKGDIPLAALGCPAAWPEDRAAHDDLVRDGHKAHPIFMTCSGKHATMLLACRANGWDLASYLDPVHPLQVRIREVLQRISGEQIQATGIDGCGAPVYALSLVALATSYQRLSTASGESPWPLYRDAARLAAAVRETPWLISGRGRPDAVAIEELGVFAKFGAEGVLGMSAPDGTTVAVKVLDGANRAPVAVGIALLLEAGAITREASDRAISRLGLEVEGGSDVVGRLRVTCA</sequence>
<dbReference type="AlphaFoldDB" id="A0A4S4FR70"/>